<reference evidence="2 3" key="1">
    <citation type="submission" date="2019-08" db="EMBL/GenBank/DDBJ databases">
        <authorList>
            <person name="Ye J."/>
        </authorList>
    </citation>
    <scope>NUCLEOTIDE SEQUENCE [LARGE SCALE GENOMIC DNA]</scope>
    <source>
        <strain evidence="2 3">TK008</strain>
    </source>
</reference>
<dbReference type="AlphaFoldDB" id="A0A5C6S2G0"/>
<evidence type="ECO:0000313" key="3">
    <source>
        <dbReference type="Proteomes" id="UP000321562"/>
    </source>
</evidence>
<evidence type="ECO:0000313" key="2">
    <source>
        <dbReference type="EMBL" id="TXB68645.1"/>
    </source>
</evidence>
<sequence length="131" mass="13570">MKLPFTLRQLIWLDAATCLGFGTLIATLPSFIAGLTRIPSGLLFWAGLFLILVSGIFALLASRPRIPAAGTLAVVAVNIIWVLASLMLLAMLGLNAIGVAFILAQAAVVGVIACAELVALRSATDRPAVAS</sequence>
<keyword evidence="1" id="KW-1133">Transmembrane helix</keyword>
<feature type="transmembrane region" description="Helical" evidence="1">
    <location>
        <begin position="12"/>
        <end position="36"/>
    </location>
</feature>
<dbReference type="Proteomes" id="UP000321562">
    <property type="component" value="Unassembled WGS sequence"/>
</dbReference>
<feature type="transmembrane region" description="Helical" evidence="1">
    <location>
        <begin position="42"/>
        <end position="61"/>
    </location>
</feature>
<keyword evidence="1" id="KW-0472">Membrane</keyword>
<gene>
    <name evidence="2" type="ORF">FQV27_11715</name>
</gene>
<evidence type="ECO:0000256" key="1">
    <source>
        <dbReference type="SAM" id="Phobius"/>
    </source>
</evidence>
<name>A0A5C6S2G0_9RHOB</name>
<organism evidence="2 3">
    <name type="scientific">Paracoccus aurantiacus</name>
    <dbReference type="NCBI Taxonomy" id="2599412"/>
    <lineage>
        <taxon>Bacteria</taxon>
        <taxon>Pseudomonadati</taxon>
        <taxon>Pseudomonadota</taxon>
        <taxon>Alphaproteobacteria</taxon>
        <taxon>Rhodobacterales</taxon>
        <taxon>Paracoccaceae</taxon>
        <taxon>Paracoccus</taxon>
    </lineage>
</organism>
<comment type="caution">
    <text evidence="2">The sequence shown here is derived from an EMBL/GenBank/DDBJ whole genome shotgun (WGS) entry which is preliminary data.</text>
</comment>
<evidence type="ECO:0008006" key="4">
    <source>
        <dbReference type="Google" id="ProtNLM"/>
    </source>
</evidence>
<feature type="transmembrane region" description="Helical" evidence="1">
    <location>
        <begin position="68"/>
        <end position="90"/>
    </location>
</feature>
<keyword evidence="1" id="KW-0812">Transmembrane</keyword>
<dbReference type="OrthoDB" id="7570420at2"/>
<protein>
    <recommendedName>
        <fullName evidence="4">Integral membrane protein</fullName>
    </recommendedName>
</protein>
<dbReference type="EMBL" id="VOPL01000004">
    <property type="protein sequence ID" value="TXB68645.1"/>
    <property type="molecule type" value="Genomic_DNA"/>
</dbReference>
<dbReference type="RefSeq" id="WP_147098649.1">
    <property type="nucleotide sequence ID" value="NZ_JBHUFH010000012.1"/>
</dbReference>
<feature type="transmembrane region" description="Helical" evidence="1">
    <location>
        <begin position="96"/>
        <end position="120"/>
    </location>
</feature>
<proteinExistence type="predicted"/>
<keyword evidence="3" id="KW-1185">Reference proteome</keyword>
<accession>A0A5C6S2G0</accession>